<dbReference type="GO" id="GO:0005634">
    <property type="term" value="C:nucleus"/>
    <property type="evidence" value="ECO:0000318"/>
    <property type="project" value="GO_Central"/>
</dbReference>
<evidence type="ECO:0000313" key="9">
    <source>
        <dbReference type="EMBL" id="KMZ74609.1"/>
    </source>
</evidence>
<dbReference type="FunFam" id="1.10.472.10:FF:000167">
    <property type="entry name" value="Mitotic cyclin 6"/>
    <property type="match status" value="1"/>
</dbReference>
<dbReference type="Pfam" id="PF02984">
    <property type="entry name" value="Cyclin_C"/>
    <property type="match status" value="1"/>
</dbReference>
<dbReference type="EMBL" id="LFYR01000277">
    <property type="protein sequence ID" value="KMZ74609.1"/>
    <property type="molecule type" value="Genomic_DNA"/>
</dbReference>
<evidence type="ECO:0000256" key="1">
    <source>
        <dbReference type="ARBA" id="ARBA00006955"/>
    </source>
</evidence>
<dbReference type="OrthoDB" id="5590282at2759"/>
<dbReference type="GO" id="GO:0051301">
    <property type="term" value="P:cell division"/>
    <property type="evidence" value="ECO:0007669"/>
    <property type="project" value="UniProtKB-KW"/>
</dbReference>
<organism evidence="9 10">
    <name type="scientific">Zostera marina</name>
    <name type="common">Eelgrass</name>
    <dbReference type="NCBI Taxonomy" id="29655"/>
    <lineage>
        <taxon>Eukaryota</taxon>
        <taxon>Viridiplantae</taxon>
        <taxon>Streptophyta</taxon>
        <taxon>Embryophyta</taxon>
        <taxon>Tracheophyta</taxon>
        <taxon>Spermatophyta</taxon>
        <taxon>Magnoliopsida</taxon>
        <taxon>Liliopsida</taxon>
        <taxon>Zosteraceae</taxon>
        <taxon>Zostera</taxon>
    </lineage>
</organism>
<dbReference type="GO" id="GO:0016538">
    <property type="term" value="F:cyclin-dependent protein serine/threonine kinase regulator activity"/>
    <property type="evidence" value="ECO:0000318"/>
    <property type="project" value="GO_Central"/>
</dbReference>
<gene>
    <name evidence="9" type="ORF">ZOSMA_125G00730</name>
</gene>
<dbReference type="InterPro" id="IPR039361">
    <property type="entry name" value="Cyclin"/>
</dbReference>
<dbReference type="STRING" id="29655.A0A0K9Q0D7"/>
<dbReference type="GO" id="GO:0005737">
    <property type="term" value="C:cytoplasm"/>
    <property type="evidence" value="ECO:0000318"/>
    <property type="project" value="GO_Central"/>
</dbReference>
<sequence>MAVENEETYRSSLAMSKKRSVSEAATVSDPEVLEADPKRRKRVVLGDITHLCNGTAVDVCDAINLQKNKANDVESGNPSCDSDSVSVRLGHMIRDRDTIDINSYIRSKEVLQKNRPSPNYLEVVQKDITASMRAILVDWLVEVSEEYKLSSYTIYLTISYVDRFLSHKRIQRTQLQLLGIACMLVASKYEEISSPNIEDFCYITDNTYRQQELVEMELEVLKFLKWELGVPTVKTFLWRYINSCQDQSDGQSSHVEFLSSYLAELSLLEYNCVQFLPSVIAASAVFLARLTINPIFNPWTPALYRCSKYKPSDLQDCIKQMFGLQHNRRMVSLTAIREKYKHNRFKGVASMIPPSEIPSRYFQDST</sequence>
<evidence type="ECO:0000256" key="4">
    <source>
        <dbReference type="ARBA" id="ARBA00023306"/>
    </source>
</evidence>
<name>A0A0K9Q0D7_ZOSMR</name>
<dbReference type="AlphaFoldDB" id="A0A0K9Q0D7"/>
<dbReference type="SMART" id="SM01332">
    <property type="entry name" value="Cyclin_C"/>
    <property type="match status" value="1"/>
</dbReference>
<dbReference type="FunFam" id="1.10.472.10:FF:000013">
    <property type="entry name" value="Cyclin A1"/>
    <property type="match status" value="1"/>
</dbReference>
<dbReference type="InterPro" id="IPR004367">
    <property type="entry name" value="Cyclin_C-dom"/>
</dbReference>
<feature type="domain" description="Cyclin-like" evidence="7">
    <location>
        <begin position="235"/>
        <end position="323"/>
    </location>
</feature>
<evidence type="ECO:0000313" key="10">
    <source>
        <dbReference type="Proteomes" id="UP000036987"/>
    </source>
</evidence>
<feature type="domain" description="Cyclin-like" evidence="7">
    <location>
        <begin position="138"/>
        <end position="222"/>
    </location>
</feature>
<keyword evidence="3 5" id="KW-0195">Cyclin</keyword>
<dbReference type="Proteomes" id="UP000036987">
    <property type="component" value="Unassembled WGS sequence"/>
</dbReference>
<dbReference type="Gene3D" id="1.10.472.10">
    <property type="entry name" value="Cyclin-like"/>
    <property type="match status" value="2"/>
</dbReference>
<keyword evidence="10" id="KW-1185">Reference proteome</keyword>
<accession>A0A0K9Q0D7</accession>
<evidence type="ECO:0000256" key="2">
    <source>
        <dbReference type="ARBA" id="ARBA00022618"/>
    </source>
</evidence>
<comment type="similarity">
    <text evidence="1">Belongs to the cyclin family. Cyclin AB subfamily.</text>
</comment>
<dbReference type="InterPro" id="IPR048258">
    <property type="entry name" value="Cyclins_cyclin-box"/>
</dbReference>
<evidence type="ECO:0000259" key="8">
    <source>
        <dbReference type="SMART" id="SM01332"/>
    </source>
</evidence>
<dbReference type="SUPFAM" id="SSF47954">
    <property type="entry name" value="Cyclin-like"/>
    <property type="match status" value="2"/>
</dbReference>
<dbReference type="SMART" id="SM00385">
    <property type="entry name" value="CYCLIN"/>
    <property type="match status" value="2"/>
</dbReference>
<protein>
    <submittedName>
        <fullName evidence="9">Cyclin A-like protein</fullName>
    </submittedName>
</protein>
<dbReference type="Pfam" id="PF00134">
    <property type="entry name" value="Cyclin_N"/>
    <property type="match status" value="1"/>
</dbReference>
<dbReference type="PROSITE" id="PS00292">
    <property type="entry name" value="CYCLINS"/>
    <property type="match status" value="1"/>
</dbReference>
<dbReference type="InterPro" id="IPR006671">
    <property type="entry name" value="Cyclin_N"/>
</dbReference>
<dbReference type="PANTHER" id="PTHR10177">
    <property type="entry name" value="CYCLINS"/>
    <property type="match status" value="1"/>
</dbReference>
<comment type="caution">
    <text evidence="9">The sequence shown here is derived from an EMBL/GenBank/DDBJ whole genome shotgun (WGS) entry which is preliminary data.</text>
</comment>
<proteinExistence type="inferred from homology"/>
<dbReference type="InterPro" id="IPR036915">
    <property type="entry name" value="Cyclin-like_sf"/>
</dbReference>
<dbReference type="GO" id="GO:0000082">
    <property type="term" value="P:G1/S transition of mitotic cell cycle"/>
    <property type="evidence" value="ECO:0000318"/>
    <property type="project" value="GO_Central"/>
</dbReference>
<evidence type="ECO:0000259" key="7">
    <source>
        <dbReference type="SMART" id="SM00385"/>
    </source>
</evidence>
<evidence type="ECO:0000256" key="3">
    <source>
        <dbReference type="ARBA" id="ARBA00023127"/>
    </source>
</evidence>
<reference evidence="10" key="1">
    <citation type="journal article" date="2016" name="Nature">
        <title>The genome of the seagrass Zostera marina reveals angiosperm adaptation to the sea.</title>
        <authorList>
            <person name="Olsen J.L."/>
            <person name="Rouze P."/>
            <person name="Verhelst B."/>
            <person name="Lin Y.-C."/>
            <person name="Bayer T."/>
            <person name="Collen J."/>
            <person name="Dattolo E."/>
            <person name="De Paoli E."/>
            <person name="Dittami S."/>
            <person name="Maumus F."/>
            <person name="Michel G."/>
            <person name="Kersting A."/>
            <person name="Lauritano C."/>
            <person name="Lohaus R."/>
            <person name="Toepel M."/>
            <person name="Tonon T."/>
            <person name="Vanneste K."/>
            <person name="Amirebrahimi M."/>
            <person name="Brakel J."/>
            <person name="Bostroem C."/>
            <person name="Chovatia M."/>
            <person name="Grimwood J."/>
            <person name="Jenkins J.W."/>
            <person name="Jueterbock A."/>
            <person name="Mraz A."/>
            <person name="Stam W.T."/>
            <person name="Tice H."/>
            <person name="Bornberg-Bauer E."/>
            <person name="Green P.J."/>
            <person name="Pearson G.A."/>
            <person name="Procaccini G."/>
            <person name="Duarte C.M."/>
            <person name="Schmutz J."/>
            <person name="Reusch T.B.H."/>
            <person name="Van de Peer Y."/>
        </authorList>
    </citation>
    <scope>NUCLEOTIDE SEQUENCE [LARGE SCALE GENOMIC DNA]</scope>
    <source>
        <strain evidence="10">cv. Finnish</strain>
    </source>
</reference>
<evidence type="ECO:0000256" key="5">
    <source>
        <dbReference type="RuleBase" id="RU000383"/>
    </source>
</evidence>
<dbReference type="GO" id="GO:0000307">
    <property type="term" value="C:cyclin-dependent protein kinase holoenzyme complex"/>
    <property type="evidence" value="ECO:0000318"/>
    <property type="project" value="GO_Central"/>
</dbReference>
<evidence type="ECO:0000256" key="6">
    <source>
        <dbReference type="SAM" id="MobiDB-lite"/>
    </source>
</evidence>
<keyword evidence="4" id="KW-0131">Cell cycle</keyword>
<dbReference type="CDD" id="cd20506">
    <property type="entry name" value="CYCLIN_AtCycA-like_rpt2"/>
    <property type="match status" value="1"/>
</dbReference>
<dbReference type="OMA" id="CNSECIF"/>
<feature type="region of interest" description="Disordered" evidence="6">
    <location>
        <begin position="1"/>
        <end position="30"/>
    </location>
</feature>
<dbReference type="InterPro" id="IPR013763">
    <property type="entry name" value="Cyclin-like_dom"/>
</dbReference>
<keyword evidence="2" id="KW-0132">Cell division</keyword>
<feature type="domain" description="Cyclin C-terminal" evidence="8">
    <location>
        <begin position="231"/>
        <end position="355"/>
    </location>
</feature>